<organism evidence="7 8">
    <name type="scientific">Candidatus [Bacteroides] periocalifornicus</name>
    <dbReference type="NCBI Taxonomy" id="1702214"/>
    <lineage>
        <taxon>Bacteria</taxon>
        <taxon>Pseudomonadati</taxon>
        <taxon>Bacteroidota</taxon>
    </lineage>
</organism>
<dbReference type="PATRIC" id="fig|1702214.3.peg.810"/>
<accession>A0A0Q4AZM8</accession>
<dbReference type="STRING" id="1702214.AL399_00810"/>
<evidence type="ECO:0000256" key="4">
    <source>
        <dbReference type="ARBA" id="ARBA00022989"/>
    </source>
</evidence>
<evidence type="ECO:0000256" key="6">
    <source>
        <dbReference type="SAM" id="Phobius"/>
    </source>
</evidence>
<keyword evidence="3 6" id="KW-0812">Transmembrane</keyword>
<evidence type="ECO:0000256" key="1">
    <source>
        <dbReference type="ARBA" id="ARBA00004141"/>
    </source>
</evidence>
<dbReference type="AlphaFoldDB" id="A0A0Q4AZM8"/>
<feature type="transmembrane region" description="Helical" evidence="6">
    <location>
        <begin position="298"/>
        <end position="316"/>
    </location>
</feature>
<feature type="transmembrane region" description="Helical" evidence="6">
    <location>
        <begin position="142"/>
        <end position="163"/>
    </location>
</feature>
<evidence type="ECO:0000256" key="5">
    <source>
        <dbReference type="ARBA" id="ARBA00023136"/>
    </source>
</evidence>
<feature type="transmembrane region" description="Helical" evidence="6">
    <location>
        <begin position="186"/>
        <end position="207"/>
    </location>
</feature>
<feature type="transmembrane region" description="Helical" evidence="6">
    <location>
        <begin position="235"/>
        <end position="257"/>
    </location>
</feature>
<feature type="transmembrane region" description="Helical" evidence="6">
    <location>
        <begin position="92"/>
        <end position="110"/>
    </location>
</feature>
<name>A0A0Q4AZM8_9BACT</name>
<dbReference type="InterPro" id="IPR050475">
    <property type="entry name" value="Prenyltransferase_related"/>
</dbReference>
<keyword evidence="5 6" id="KW-0472">Membrane</keyword>
<keyword evidence="4 6" id="KW-1133">Transmembrane helix</keyword>
<feature type="transmembrane region" description="Helical" evidence="6">
    <location>
        <begin position="116"/>
        <end position="135"/>
    </location>
</feature>
<sequence length="317" mass="34462">MGLIRILRLSRPHALAAIAFILVGVQCGIIEPVFEQAGVANPFTTSDFILVLLAEVLIAAGGFVINGYFDLRADLITKPQRIIVGRDVSRRLAIASHFGFTLAATILALIPAWHAGRLLLCVLFPLAAGLFWFYSSTYKYQFLIGNLILTVLAFALPLVPFMYEVQCVDSSLWSMAALGAFPLAEAFQKILGVSVALAALTILLALVNEVQRFTKSADLGANSLPVRIGLKGTKLVVAGLYLVVLALFVGVALRSLLVHYDEPGYLFTPLYLLLAMCPPVVASMVAFLVGDQYSYYRFAYWALALGFPLLGVYLLLL</sequence>
<dbReference type="Gene3D" id="1.10.357.140">
    <property type="entry name" value="UbiA prenyltransferase"/>
    <property type="match status" value="1"/>
</dbReference>
<dbReference type="Pfam" id="PF01040">
    <property type="entry name" value="UbiA"/>
    <property type="match status" value="1"/>
</dbReference>
<dbReference type="PANTHER" id="PTHR42723">
    <property type="entry name" value="CHLOROPHYLL SYNTHASE"/>
    <property type="match status" value="1"/>
</dbReference>
<dbReference type="GO" id="GO:0016020">
    <property type="term" value="C:membrane"/>
    <property type="evidence" value="ECO:0007669"/>
    <property type="project" value="UniProtKB-SubCell"/>
</dbReference>
<dbReference type="GO" id="GO:0016765">
    <property type="term" value="F:transferase activity, transferring alkyl or aryl (other than methyl) groups"/>
    <property type="evidence" value="ECO:0007669"/>
    <property type="project" value="InterPro"/>
</dbReference>
<reference evidence="7" key="1">
    <citation type="submission" date="2015-08" db="EMBL/GenBank/DDBJ databases">
        <title>Candidatus Bacteriodes Periocalifornicus.</title>
        <authorList>
            <person name="McLean J.S."/>
            <person name="Kelley S."/>
        </authorList>
    </citation>
    <scope>NUCLEOTIDE SEQUENCE [LARGE SCALE GENOMIC DNA]</scope>
    <source>
        <strain evidence="7">12B</strain>
    </source>
</reference>
<evidence type="ECO:0008006" key="9">
    <source>
        <dbReference type="Google" id="ProtNLM"/>
    </source>
</evidence>
<evidence type="ECO:0000256" key="3">
    <source>
        <dbReference type="ARBA" id="ARBA00022692"/>
    </source>
</evidence>
<dbReference type="PANTHER" id="PTHR42723:SF1">
    <property type="entry name" value="CHLOROPHYLL SYNTHASE, CHLOROPLASTIC"/>
    <property type="match status" value="1"/>
</dbReference>
<keyword evidence="2" id="KW-1003">Cell membrane</keyword>
<evidence type="ECO:0000313" key="7">
    <source>
        <dbReference type="EMBL" id="KQM09614.1"/>
    </source>
</evidence>
<comment type="subcellular location">
    <subcellularLocation>
        <location evidence="1">Membrane</location>
        <topology evidence="1">Multi-pass membrane protein</topology>
    </subcellularLocation>
</comment>
<dbReference type="EMBL" id="LIIK01000002">
    <property type="protein sequence ID" value="KQM09614.1"/>
    <property type="molecule type" value="Genomic_DNA"/>
</dbReference>
<dbReference type="InterPro" id="IPR000537">
    <property type="entry name" value="UbiA_prenyltransferase"/>
</dbReference>
<dbReference type="InterPro" id="IPR044878">
    <property type="entry name" value="UbiA_sf"/>
</dbReference>
<keyword evidence="8" id="KW-1185">Reference proteome</keyword>
<feature type="transmembrane region" description="Helical" evidence="6">
    <location>
        <begin position="51"/>
        <end position="71"/>
    </location>
</feature>
<feature type="transmembrane region" description="Helical" evidence="6">
    <location>
        <begin position="269"/>
        <end position="289"/>
    </location>
</feature>
<evidence type="ECO:0000256" key="2">
    <source>
        <dbReference type="ARBA" id="ARBA00022475"/>
    </source>
</evidence>
<proteinExistence type="predicted"/>
<comment type="caution">
    <text evidence="7">The sequence shown here is derived from an EMBL/GenBank/DDBJ whole genome shotgun (WGS) entry which is preliminary data.</text>
</comment>
<gene>
    <name evidence="7" type="ORF">AL399_00810</name>
</gene>
<dbReference type="Proteomes" id="UP000054172">
    <property type="component" value="Unassembled WGS sequence"/>
</dbReference>
<evidence type="ECO:0000313" key="8">
    <source>
        <dbReference type="Proteomes" id="UP000054172"/>
    </source>
</evidence>
<protein>
    <recommendedName>
        <fullName evidence="9">Ubiquinone biosynthesis protein UbiA</fullName>
    </recommendedName>
</protein>